<comment type="caution">
    <text evidence="1">The sequence shown here is derived from an EMBL/GenBank/DDBJ whole genome shotgun (WGS) entry which is preliminary data.</text>
</comment>
<dbReference type="Proteomes" id="UP001596540">
    <property type="component" value="Unassembled WGS sequence"/>
</dbReference>
<sequence length="43" mass="4465">MTRGVPAVPDVLLIEIVDEVFLPLVHGRGPAGRASARSGPGRT</sequence>
<proteinExistence type="predicted"/>
<dbReference type="EMBL" id="JBHTBH010000001">
    <property type="protein sequence ID" value="MFC7326622.1"/>
    <property type="molecule type" value="Genomic_DNA"/>
</dbReference>
<accession>A0ABW2K9H7</accession>
<evidence type="ECO:0000313" key="1">
    <source>
        <dbReference type="EMBL" id="MFC7326622.1"/>
    </source>
</evidence>
<organism evidence="1 2">
    <name type="scientific">Marinactinospora rubrisoli</name>
    <dbReference type="NCBI Taxonomy" id="2715399"/>
    <lineage>
        <taxon>Bacteria</taxon>
        <taxon>Bacillati</taxon>
        <taxon>Actinomycetota</taxon>
        <taxon>Actinomycetes</taxon>
        <taxon>Streptosporangiales</taxon>
        <taxon>Nocardiopsidaceae</taxon>
        <taxon>Marinactinospora</taxon>
    </lineage>
</organism>
<protein>
    <submittedName>
        <fullName evidence="1">Uncharacterized protein</fullName>
    </submittedName>
</protein>
<name>A0ABW2K9H7_9ACTN</name>
<gene>
    <name evidence="1" type="ORF">ACFQRF_02605</name>
</gene>
<evidence type="ECO:0000313" key="2">
    <source>
        <dbReference type="Proteomes" id="UP001596540"/>
    </source>
</evidence>
<reference evidence="2" key="1">
    <citation type="journal article" date="2019" name="Int. J. Syst. Evol. Microbiol.">
        <title>The Global Catalogue of Microorganisms (GCM) 10K type strain sequencing project: providing services to taxonomists for standard genome sequencing and annotation.</title>
        <authorList>
            <consortium name="The Broad Institute Genomics Platform"/>
            <consortium name="The Broad Institute Genome Sequencing Center for Infectious Disease"/>
            <person name="Wu L."/>
            <person name="Ma J."/>
        </authorList>
    </citation>
    <scope>NUCLEOTIDE SEQUENCE [LARGE SCALE GENOMIC DNA]</scope>
    <source>
        <strain evidence="2">CGMCC 4.7382</strain>
    </source>
</reference>
<keyword evidence="2" id="KW-1185">Reference proteome</keyword>
<dbReference type="RefSeq" id="WP_379868452.1">
    <property type="nucleotide sequence ID" value="NZ_JBHTBH010000001.1"/>
</dbReference>